<dbReference type="PANTHER" id="PTHR47961">
    <property type="entry name" value="DNA POLYMERASE THETA, PUTATIVE (AFU_ORTHOLOGUE AFUA_1G05260)-RELATED"/>
    <property type="match status" value="1"/>
</dbReference>
<evidence type="ECO:0000313" key="8">
    <source>
        <dbReference type="Proteomes" id="UP001058553"/>
    </source>
</evidence>
<keyword evidence="3" id="KW-0347">Helicase</keyword>
<dbReference type="EMBL" id="CP103445">
    <property type="protein sequence ID" value="UWS34787.1"/>
    <property type="molecule type" value="Genomic_DNA"/>
</dbReference>
<proteinExistence type="predicted"/>
<evidence type="ECO:0000256" key="1">
    <source>
        <dbReference type="ARBA" id="ARBA00022741"/>
    </source>
</evidence>
<dbReference type="Gene3D" id="3.40.50.300">
    <property type="entry name" value="P-loop containing nucleotide triphosphate hydrolases"/>
    <property type="match status" value="2"/>
</dbReference>
<evidence type="ECO:0000256" key="4">
    <source>
        <dbReference type="ARBA" id="ARBA00022840"/>
    </source>
</evidence>
<dbReference type="PANTHER" id="PTHR47961:SF6">
    <property type="entry name" value="DNA-DIRECTED DNA POLYMERASE"/>
    <property type="match status" value="1"/>
</dbReference>
<dbReference type="PROSITE" id="PS51192">
    <property type="entry name" value="HELICASE_ATP_BIND_1"/>
    <property type="match status" value="1"/>
</dbReference>
<evidence type="ECO:0008006" key="9">
    <source>
        <dbReference type="Google" id="ProtNLM"/>
    </source>
</evidence>
<keyword evidence="1" id="KW-0547">Nucleotide-binding</keyword>
<keyword evidence="2" id="KW-0378">Hydrolase</keyword>
<keyword evidence="4" id="KW-0067">ATP-binding</keyword>
<dbReference type="InterPro" id="IPR001650">
    <property type="entry name" value="Helicase_C-like"/>
</dbReference>
<dbReference type="Pfam" id="PF00270">
    <property type="entry name" value="DEAD"/>
    <property type="match status" value="1"/>
</dbReference>
<feature type="domain" description="Helicase C-terminal" evidence="6">
    <location>
        <begin position="285"/>
        <end position="475"/>
    </location>
</feature>
<reference evidence="7" key="1">
    <citation type="submission" date="2022-07" db="EMBL/GenBank/DDBJ databases">
        <title>Genetic diversity of Erwinia pyrifoliae.</title>
        <authorList>
            <person name="Park D.S."/>
            <person name="Ham H."/>
        </authorList>
    </citation>
    <scope>NUCLEOTIDE SEQUENCE</scope>
    <source>
        <strain evidence="7">CP201486</strain>
    </source>
</reference>
<dbReference type="InterPro" id="IPR027417">
    <property type="entry name" value="P-loop_NTPase"/>
</dbReference>
<evidence type="ECO:0000256" key="2">
    <source>
        <dbReference type="ARBA" id="ARBA00022801"/>
    </source>
</evidence>
<evidence type="ECO:0000259" key="6">
    <source>
        <dbReference type="PROSITE" id="PS51194"/>
    </source>
</evidence>
<gene>
    <name evidence="7" type="ORF">NYP84_06405</name>
</gene>
<dbReference type="RefSeq" id="WP_259826218.1">
    <property type="nucleotide sequence ID" value="NZ_CP103445.1"/>
</dbReference>
<dbReference type="InterPro" id="IPR011545">
    <property type="entry name" value="DEAD/DEAH_box_helicase_dom"/>
</dbReference>
<feature type="domain" description="Helicase ATP-binding" evidence="5">
    <location>
        <begin position="105"/>
        <end position="260"/>
    </location>
</feature>
<evidence type="ECO:0000313" key="7">
    <source>
        <dbReference type="EMBL" id="UWS34787.1"/>
    </source>
</evidence>
<dbReference type="Proteomes" id="UP001058553">
    <property type="component" value="Chromosome"/>
</dbReference>
<organism evidence="7 8">
    <name type="scientific">Erwinia pyrifoliae</name>
    <dbReference type="NCBI Taxonomy" id="79967"/>
    <lineage>
        <taxon>Bacteria</taxon>
        <taxon>Pseudomonadati</taxon>
        <taxon>Pseudomonadota</taxon>
        <taxon>Gammaproteobacteria</taxon>
        <taxon>Enterobacterales</taxon>
        <taxon>Erwiniaceae</taxon>
        <taxon>Erwinia</taxon>
    </lineage>
</organism>
<sequence length="710" mass="81704">MDSFNKTIGDHHEYIFDICRKISNLIQKNNETEARNTLIKLLDYHYRNELDYTPLVNHLIRNLGLYPYLRVNTSDWQDRLIYEAFKVDVGLKFPVTLHREQSLVLKKLINGTDLAISAPTSFGKSFIIDAFISIKKPTNVMIIVPTISLTDETRRRLHRKFSAEYKIITTSDVELGDKNIFIFPQERAIGYLEKINQIDILIVDEFYKASEVHDKERASVLLKAIIKLSKKATQRYFLSPNIDQINSNPFTKGMEFIKIDFNTVFLEKHDFSSEIKNDDSLKGKYLLEILNKSKGKSLVYAGTYKNIDKITDVLTKSSVNSSSNITTQFSNWLRENYSTGWKLPKLIENGVGIHNGRLHRSLSQLQVKLFEESDGLNTLVSTSSIVEGVNTNAENVIIWQSKNGSRNLKDFLYKNIIGRSGRMFKHFIGKVYLFSAPPQEEFSELDLTIPDSLITDIDEKEFSDSLTPDQIAAIISYREEMSTLLGEEKFKRLHSEGAFKSNNPSLIIQIAWDIIQNPREWERVYFLNTQKPDDWDSYLYKILKLQPGSWGIEYSKFVAYIKSASENWSKTIPQQLIGLSSNNISIDNLFELEKNLTHKLTSLLSDINVLLRELTAKNNADISSFIFKCSHAFLPPIVFQLEEYGLPRMLSKKIQLKFLLDFDKENLSVHQAIEHLKFIDSIIGLAEAINASEFERYIISNFIDGVTLQK</sequence>
<evidence type="ECO:0000259" key="5">
    <source>
        <dbReference type="PROSITE" id="PS51192"/>
    </source>
</evidence>
<dbReference type="InterPro" id="IPR050474">
    <property type="entry name" value="Hel308_SKI2-like"/>
</dbReference>
<protein>
    <recommendedName>
        <fullName evidence="9">DEAD/DEAH box helicase</fullName>
    </recommendedName>
</protein>
<dbReference type="PROSITE" id="PS51194">
    <property type="entry name" value="HELICASE_CTER"/>
    <property type="match status" value="1"/>
</dbReference>
<dbReference type="InterPro" id="IPR014001">
    <property type="entry name" value="Helicase_ATP-bd"/>
</dbReference>
<accession>A0ABY5XCG2</accession>
<dbReference type="SUPFAM" id="SSF52540">
    <property type="entry name" value="P-loop containing nucleoside triphosphate hydrolases"/>
    <property type="match status" value="1"/>
</dbReference>
<dbReference type="SMART" id="SM00487">
    <property type="entry name" value="DEXDc"/>
    <property type="match status" value="1"/>
</dbReference>
<keyword evidence="8" id="KW-1185">Reference proteome</keyword>
<evidence type="ECO:0000256" key="3">
    <source>
        <dbReference type="ARBA" id="ARBA00022806"/>
    </source>
</evidence>
<name>A0ABY5XCG2_ERWPY</name>